<reference evidence="5 6" key="1">
    <citation type="submission" date="2024-11" db="EMBL/GenBank/DDBJ databases">
        <title>Chromosome-level genome assembly of Eucalyptus globulus Labill. provides insights into its genome evolution.</title>
        <authorList>
            <person name="Li X."/>
        </authorList>
    </citation>
    <scope>NUCLEOTIDE SEQUENCE [LARGE SCALE GENOMIC DNA]</scope>
    <source>
        <strain evidence="5">CL2024</strain>
        <tissue evidence="5">Fresh tender leaves</tissue>
    </source>
</reference>
<dbReference type="SUPFAM" id="SSF46785">
    <property type="entry name" value="Winged helix' DNA-binding domain"/>
    <property type="match status" value="1"/>
</dbReference>
<dbReference type="GO" id="GO:0006952">
    <property type="term" value="P:defense response"/>
    <property type="evidence" value="ECO:0007669"/>
    <property type="project" value="UniProtKB-KW"/>
</dbReference>
<accession>A0ABD3L3X0</accession>
<dbReference type="PANTHER" id="PTHR11017">
    <property type="entry name" value="LEUCINE-RICH REPEAT-CONTAINING PROTEIN"/>
    <property type="match status" value="1"/>
</dbReference>
<evidence type="ECO:0000256" key="2">
    <source>
        <dbReference type="ARBA" id="ARBA00022737"/>
    </source>
</evidence>
<keyword evidence="6" id="KW-1185">Reference proteome</keyword>
<sequence length="1203" mass="137303">MDRRDSLDGRTVSTTDRGDVESLLGTEFEVFLNFRGPDTRLNFADCLYHFMDGAGIRVFRDDEEIRKGEAIEGSLEHAIKSSAICMPIFSRNYTSSAWCLRELAYMVDCLKNKDGKKMILPVCFDVNTDDVKLKTGLYHDALQKHEQKFGCDVVQRWKEALREVGLLKGWDLKNRGQGELIRLIVAEVLIKLNRRDKNLPDQLVGMHDYVEDVVRLLDEGSPEVRYIVIHGMGGIGKTTLAMVVFNQISSQFHGCSFLSNVQEASKGGKVVQLQKQLLLEILNFKPVEISDFDAGISQIKRRFRDKKVLIVLDDLNKWDQLTKFAEKRDWFGQGSRIIITTRDTNFLPIKDENQQSSVPMHFEEFKIYQMRELHYRHAHQLFSKHAFRMDSPPYDYDDISCDIIRKASGHPLSLEVIGSSLYCKSKQLWKNTLKKLNLVPTQDVLDKLKISFEMLEDTQKEIFLDIACYFIGEERIHPHYVWKALDFFPRSDIIVLTRMSLIKIVDDRLLMHDLLRDLGREIVRQENLNVPEKRSRLWCPKVALNVMHTRKGTKNIVALKLTGLSKERDFTSDEFASFPSLRFLELEGGNLAGDFKNLLSSLRWLSWHRCPSELQAVNLCLWNLIVLKLSDSDISGNWNGWGPCLANRDLKVIHLMKCQLSTTPDFSTCLNLKILVLDGHCPNSLQISSSIHKLERLKRLELIAAQLQPSRLSTGLHFDLFAVPSAMCGLKYLSSLKLEGQCMRELHPSIGEMAGLTCLSLSGCHRLRKLPESIGKLRSLLQLNLLYTRIKKLPNTIGDLKRLEEINLRFSQIRELPSSIGQLKALLNLNLQHTKITKLPTSIGYLKRLECLFMSGSKIRELSKGIGMLENLKVLDFHNCKNLNGEIPSEIGRASSLEVLDVAGSKVSKVPTTINQFYNLKELHFGDCHKLERLPELPASLKVLCFGAGTVLGTPRQTSSKWREKSAKMKDWSITWPPQLWALNIYCDDPRSLTGLPSSLSLLELRDVQSPIKQPLFSNLKYLKHLSKLTLFRCWSKEIEFDRLENLLRLNVTESEPLMMLSGLSNLGKIKELTVRSCSQLIEIRDLGEVQSLKELLIRKCSSIKWLPDLSKLHRLQTLLLFNCESLQGLPDVPTTCHPYFHGCPMLGESGDAGHELLARFAQSIKLKEWKEFEQLEGSSSVSAARLRRVGLLINQNLDQSEP</sequence>
<dbReference type="SMART" id="SM00255">
    <property type="entry name" value="TIR"/>
    <property type="match status" value="1"/>
</dbReference>
<keyword evidence="1" id="KW-0433">Leucine-rich repeat</keyword>
<dbReference type="Proteomes" id="UP001634007">
    <property type="component" value="Unassembled WGS sequence"/>
</dbReference>
<dbReference type="InterPro" id="IPR035897">
    <property type="entry name" value="Toll_tir_struct_dom_sf"/>
</dbReference>
<dbReference type="Pfam" id="PF23282">
    <property type="entry name" value="WHD_ROQ1"/>
    <property type="match status" value="1"/>
</dbReference>
<dbReference type="InterPro" id="IPR000157">
    <property type="entry name" value="TIR_dom"/>
</dbReference>
<name>A0ABD3L3X0_EUCGL</name>
<dbReference type="AlphaFoldDB" id="A0ABD3L3X0"/>
<dbReference type="Gene3D" id="3.40.50.10140">
    <property type="entry name" value="Toll/interleukin-1 receptor homology (TIR) domain"/>
    <property type="match status" value="1"/>
</dbReference>
<dbReference type="Gene3D" id="3.40.50.300">
    <property type="entry name" value="P-loop containing nucleotide triphosphate hydrolases"/>
    <property type="match status" value="1"/>
</dbReference>
<dbReference type="Gene3D" id="1.10.8.430">
    <property type="entry name" value="Helical domain of apoptotic protease-activating factors"/>
    <property type="match status" value="1"/>
</dbReference>
<keyword evidence="2" id="KW-0677">Repeat</keyword>
<protein>
    <recommendedName>
        <fullName evidence="4">TIR domain-containing protein</fullName>
    </recommendedName>
</protein>
<proteinExistence type="predicted"/>
<dbReference type="PRINTS" id="PR00364">
    <property type="entry name" value="DISEASERSIST"/>
</dbReference>
<comment type="caution">
    <text evidence="5">The sequence shown here is derived from an EMBL/GenBank/DDBJ whole genome shotgun (WGS) entry which is preliminary data.</text>
</comment>
<dbReference type="InterPro" id="IPR002182">
    <property type="entry name" value="NB-ARC"/>
</dbReference>
<dbReference type="Pfam" id="PF00931">
    <property type="entry name" value="NB-ARC"/>
    <property type="match status" value="1"/>
</dbReference>
<dbReference type="EMBL" id="JBJKBG010000003">
    <property type="protein sequence ID" value="KAL3746293.1"/>
    <property type="molecule type" value="Genomic_DNA"/>
</dbReference>
<keyword evidence="3" id="KW-0611">Plant defense</keyword>
<dbReference type="SUPFAM" id="SSF52540">
    <property type="entry name" value="P-loop containing nucleoside triphosphate hydrolases"/>
    <property type="match status" value="1"/>
</dbReference>
<dbReference type="InterPro" id="IPR058192">
    <property type="entry name" value="WHD_ROQ1-like"/>
</dbReference>
<dbReference type="Pfam" id="PF01582">
    <property type="entry name" value="TIR"/>
    <property type="match status" value="1"/>
</dbReference>
<organism evidence="5 6">
    <name type="scientific">Eucalyptus globulus</name>
    <name type="common">Tasmanian blue gum</name>
    <dbReference type="NCBI Taxonomy" id="34317"/>
    <lineage>
        <taxon>Eukaryota</taxon>
        <taxon>Viridiplantae</taxon>
        <taxon>Streptophyta</taxon>
        <taxon>Embryophyta</taxon>
        <taxon>Tracheophyta</taxon>
        <taxon>Spermatophyta</taxon>
        <taxon>Magnoliopsida</taxon>
        <taxon>eudicotyledons</taxon>
        <taxon>Gunneridae</taxon>
        <taxon>Pentapetalae</taxon>
        <taxon>rosids</taxon>
        <taxon>malvids</taxon>
        <taxon>Myrtales</taxon>
        <taxon>Myrtaceae</taxon>
        <taxon>Myrtoideae</taxon>
        <taxon>Eucalypteae</taxon>
        <taxon>Eucalyptus</taxon>
    </lineage>
</organism>
<dbReference type="InterPro" id="IPR044974">
    <property type="entry name" value="Disease_R_plants"/>
</dbReference>
<evidence type="ECO:0000313" key="6">
    <source>
        <dbReference type="Proteomes" id="UP001634007"/>
    </source>
</evidence>
<evidence type="ECO:0000259" key="4">
    <source>
        <dbReference type="PROSITE" id="PS50104"/>
    </source>
</evidence>
<dbReference type="SUPFAM" id="SSF52047">
    <property type="entry name" value="RNI-like"/>
    <property type="match status" value="1"/>
</dbReference>
<dbReference type="Gene3D" id="3.80.10.10">
    <property type="entry name" value="Ribonuclease Inhibitor"/>
    <property type="match status" value="3"/>
</dbReference>
<feature type="domain" description="TIR" evidence="4">
    <location>
        <begin position="26"/>
        <end position="192"/>
    </location>
</feature>
<dbReference type="SUPFAM" id="SSF52200">
    <property type="entry name" value="Toll/Interleukin receptor TIR domain"/>
    <property type="match status" value="1"/>
</dbReference>
<dbReference type="PANTHER" id="PTHR11017:SF570">
    <property type="entry name" value="DISEASE RESISTANCE PROTEIN (TIR-NBS CLASS)-RELATED"/>
    <property type="match status" value="1"/>
</dbReference>
<evidence type="ECO:0000256" key="3">
    <source>
        <dbReference type="ARBA" id="ARBA00022821"/>
    </source>
</evidence>
<dbReference type="InterPro" id="IPR036390">
    <property type="entry name" value="WH_DNA-bd_sf"/>
</dbReference>
<dbReference type="PROSITE" id="PS50104">
    <property type="entry name" value="TIR"/>
    <property type="match status" value="1"/>
</dbReference>
<evidence type="ECO:0000256" key="1">
    <source>
        <dbReference type="ARBA" id="ARBA00022614"/>
    </source>
</evidence>
<evidence type="ECO:0000313" key="5">
    <source>
        <dbReference type="EMBL" id="KAL3746293.1"/>
    </source>
</evidence>
<dbReference type="InterPro" id="IPR042197">
    <property type="entry name" value="Apaf_helical"/>
</dbReference>
<dbReference type="InterPro" id="IPR032675">
    <property type="entry name" value="LRR_dom_sf"/>
</dbReference>
<dbReference type="SUPFAM" id="SSF52058">
    <property type="entry name" value="L domain-like"/>
    <property type="match status" value="2"/>
</dbReference>
<dbReference type="InterPro" id="IPR027417">
    <property type="entry name" value="P-loop_NTPase"/>
</dbReference>
<gene>
    <name evidence="5" type="ORF">ACJRO7_015274</name>
</gene>